<feature type="compositionally biased region" description="Low complexity" evidence="2">
    <location>
        <begin position="381"/>
        <end position="397"/>
    </location>
</feature>
<gene>
    <name evidence="3" type="ORF">M231_00150</name>
</gene>
<feature type="compositionally biased region" description="Basic and acidic residues" evidence="2">
    <location>
        <begin position="626"/>
        <end position="636"/>
    </location>
</feature>
<feature type="compositionally biased region" description="Polar residues" evidence="2">
    <location>
        <begin position="598"/>
        <end position="625"/>
    </location>
</feature>
<feature type="coiled-coil region" evidence="1">
    <location>
        <begin position="281"/>
        <end position="308"/>
    </location>
</feature>
<feature type="compositionally biased region" description="Polar residues" evidence="2">
    <location>
        <begin position="176"/>
        <end position="189"/>
    </location>
</feature>
<feature type="region of interest" description="Disordered" evidence="2">
    <location>
        <begin position="114"/>
        <end position="189"/>
    </location>
</feature>
<evidence type="ECO:0000256" key="2">
    <source>
        <dbReference type="SAM" id="MobiDB-lite"/>
    </source>
</evidence>
<dbReference type="VEuPathDB" id="FungiDB:TREMEDRAFT_59055"/>
<dbReference type="Proteomes" id="UP000289152">
    <property type="component" value="Unassembled WGS sequence"/>
</dbReference>
<sequence>MSPPSSPSPLHPSSPTSSTSPEDPVELISSLRASLSTSQTLLQTQATRLAQMSDLEAELSQLKAQHSFVIAAKEVLETRLQTESALREAAEENVDALRGQVEQARRGVMQLQKQDKERKRLSQLPPHSTLGHSLSGLGLGGVSSSSTSSTTNTELGLEGIDGKKIIGQQHKRKSSQSENSMMITQNLSPEVQVSKVGGLRELRLTQGHSIGYGTQHVQTSPNQNNLTLSPGQIDSPPRSNRLSTPPPLPPMKDIKDPKDPKDMKDVKNTKDLNYIKDSKEFKDLEMEVQILRSETNKLSRRLEESEEARQASESCLKVLREFIASPSPGTDNNINPLDLQGIRLPPLPTDRETELEENFSNVVRLDGDIKSSINLSPVPPTTTTNTTTATSNTQGQTKGWGFKLWKQSTPTSPALSTSVEPPTTPQPPLLSPGGITTPLPNIETQTPQLSTPDPLKDDTNTLTPILGGSDEIVTPGDDVIVEGTKGAGSREGIPTGTPLSNLVNWTRGVVPGPPIPPTPAMGNTIPTPPTMTTRKLSSLFSRASKDKGTQGMVKEMSMTKEGLEPSPIIGDTMSNELEPSPLIGDESLPISPDLGKSMNGNDGLTSLSNETEGESGQSDKIISSSERLDREEEKSTKLGTSSITLETTDDKGEEGEINVGEVLADKE</sequence>
<organism evidence="3 4">
    <name type="scientific">Tremella mesenterica</name>
    <name type="common">Jelly fungus</name>
    <dbReference type="NCBI Taxonomy" id="5217"/>
    <lineage>
        <taxon>Eukaryota</taxon>
        <taxon>Fungi</taxon>
        <taxon>Dikarya</taxon>
        <taxon>Basidiomycota</taxon>
        <taxon>Agaricomycotina</taxon>
        <taxon>Tremellomycetes</taxon>
        <taxon>Tremellales</taxon>
        <taxon>Tremellaceae</taxon>
        <taxon>Tremella</taxon>
    </lineage>
</organism>
<feature type="compositionally biased region" description="Basic and acidic residues" evidence="2">
    <location>
        <begin position="252"/>
        <end position="270"/>
    </location>
</feature>
<evidence type="ECO:0000313" key="4">
    <source>
        <dbReference type="Proteomes" id="UP000289152"/>
    </source>
</evidence>
<feature type="coiled-coil region" evidence="1">
    <location>
        <begin position="73"/>
        <end position="114"/>
    </location>
</feature>
<feature type="region of interest" description="Disordered" evidence="2">
    <location>
        <begin position="373"/>
        <end position="437"/>
    </location>
</feature>
<dbReference type="InParanoid" id="A0A4Q1BWY3"/>
<dbReference type="AlphaFoldDB" id="A0A4Q1BWY3"/>
<evidence type="ECO:0000313" key="3">
    <source>
        <dbReference type="EMBL" id="RXK42596.1"/>
    </source>
</evidence>
<feature type="compositionally biased region" description="Polar residues" evidence="2">
    <location>
        <begin position="215"/>
        <end position="243"/>
    </location>
</feature>
<feature type="compositionally biased region" description="Polar residues" evidence="2">
    <location>
        <begin position="406"/>
        <end position="415"/>
    </location>
</feature>
<dbReference type="OrthoDB" id="2505754at2759"/>
<feature type="compositionally biased region" description="Polar residues" evidence="2">
    <location>
        <begin position="637"/>
        <end position="646"/>
    </location>
</feature>
<feature type="region of interest" description="Disordered" evidence="2">
    <location>
        <begin position="212"/>
        <end position="270"/>
    </location>
</feature>
<dbReference type="STRING" id="5217.A0A4Q1BWY3"/>
<feature type="compositionally biased region" description="Pro residues" evidence="2">
    <location>
        <begin position="1"/>
        <end position="12"/>
    </location>
</feature>
<feature type="region of interest" description="Disordered" evidence="2">
    <location>
        <begin position="562"/>
        <end position="667"/>
    </location>
</feature>
<proteinExistence type="predicted"/>
<accession>A0A4Q1BWY3</accession>
<feature type="compositionally biased region" description="Low complexity" evidence="2">
    <location>
        <begin position="128"/>
        <end position="157"/>
    </location>
</feature>
<dbReference type="EMBL" id="SDIL01000001">
    <property type="protein sequence ID" value="RXK42596.1"/>
    <property type="molecule type" value="Genomic_DNA"/>
</dbReference>
<feature type="region of interest" description="Disordered" evidence="2">
    <location>
        <begin position="1"/>
        <end position="26"/>
    </location>
</feature>
<reference evidence="3 4" key="1">
    <citation type="submission" date="2016-06" db="EMBL/GenBank/DDBJ databases">
        <title>Evolution of pathogenesis and genome organization in the Tremellales.</title>
        <authorList>
            <person name="Cuomo C."/>
            <person name="Litvintseva A."/>
            <person name="Heitman J."/>
            <person name="Chen Y."/>
            <person name="Sun S."/>
            <person name="Springer D."/>
            <person name="Dromer F."/>
            <person name="Young S."/>
            <person name="Zeng Q."/>
            <person name="Chapman S."/>
            <person name="Gujja S."/>
            <person name="Saif S."/>
            <person name="Birren B."/>
        </authorList>
    </citation>
    <scope>NUCLEOTIDE SEQUENCE [LARGE SCALE GENOMIC DNA]</scope>
    <source>
        <strain evidence="3 4">ATCC 28783</strain>
    </source>
</reference>
<comment type="caution">
    <text evidence="3">The sequence shown here is derived from an EMBL/GenBank/DDBJ whole genome shotgun (WGS) entry which is preliminary data.</text>
</comment>
<keyword evidence="4" id="KW-1185">Reference proteome</keyword>
<protein>
    <submittedName>
        <fullName evidence="3">Uncharacterized protein</fullName>
    </submittedName>
</protein>
<keyword evidence="1" id="KW-0175">Coiled coil</keyword>
<evidence type="ECO:0000256" key="1">
    <source>
        <dbReference type="SAM" id="Coils"/>
    </source>
</evidence>
<name>A0A4Q1BWY3_TREME</name>